<organism evidence="8 9">
    <name type="scientific">Diploptera punctata</name>
    <name type="common">Pacific beetle cockroach</name>
    <dbReference type="NCBI Taxonomy" id="6984"/>
    <lineage>
        <taxon>Eukaryota</taxon>
        <taxon>Metazoa</taxon>
        <taxon>Ecdysozoa</taxon>
        <taxon>Arthropoda</taxon>
        <taxon>Hexapoda</taxon>
        <taxon>Insecta</taxon>
        <taxon>Pterygota</taxon>
        <taxon>Neoptera</taxon>
        <taxon>Polyneoptera</taxon>
        <taxon>Dictyoptera</taxon>
        <taxon>Blattodea</taxon>
        <taxon>Blaberoidea</taxon>
        <taxon>Blaberidae</taxon>
        <taxon>Diplopterinae</taxon>
        <taxon>Diploptera</taxon>
    </lineage>
</organism>
<keyword evidence="4" id="KW-0862">Zinc</keyword>
<proteinExistence type="predicted"/>
<sequence length="428" mass="48462">NCKEVLKEVKKEDVKKKEDTINASTCFNCSGNHSLRDCPHPKNFNAIANNRRQFINRHGGQTKTSRYHLDDEQRFANFIPGQISSKLSKALGLSKHRLPNHIYRMRVLGYPPGWLEDAKVSHSGLTLYDSHGKEVAEPDAEDGEIITDGSRDKYNVNKIISYPGFNVPCSPGTKDEFEYHNCPPQSSIQSKERMLSDLSQNTMRAYKRKRLPVTPAKLKVDLDLTREDMEVEEIPDPGISLLPANDNCRFIPPLPKDTPPRPPPPPSTESDSEGAETRSQGVASPLSTGQSGMSSPRAQTRRWQNKTMELGTPIVQSASPFSRLPNPEKFSRDICDVINFENLPDSTGKYEKMNDLLRKVRSAVTRIQQEDDDEEERIYACIPQIIPCAMTLYQIPLLRIYRRKHDRSLQGPTSWIKQQVSSSDECQL</sequence>
<name>A0AAD8EMS2_DIPPU</name>
<dbReference type="InterPro" id="IPR052115">
    <property type="entry name" value="NEXT_complex_subunit_ZCCHC8"/>
</dbReference>
<keyword evidence="3" id="KW-0863">Zinc-finger</keyword>
<reference evidence="8" key="1">
    <citation type="journal article" date="2023" name="IScience">
        <title>Live-bearing cockroach genome reveals convergent evolutionary mechanisms linked to viviparity in insects and beyond.</title>
        <authorList>
            <person name="Fouks B."/>
            <person name="Harrison M.C."/>
            <person name="Mikhailova A.A."/>
            <person name="Marchal E."/>
            <person name="English S."/>
            <person name="Carruthers M."/>
            <person name="Jennings E.C."/>
            <person name="Chiamaka E.L."/>
            <person name="Frigard R.A."/>
            <person name="Pippel M."/>
            <person name="Attardo G.M."/>
            <person name="Benoit J.B."/>
            <person name="Bornberg-Bauer E."/>
            <person name="Tobe S.S."/>
        </authorList>
    </citation>
    <scope>NUCLEOTIDE SEQUENCE</scope>
    <source>
        <strain evidence="8">Stay&amp;Tobe</strain>
    </source>
</reference>
<evidence type="ECO:0000256" key="6">
    <source>
        <dbReference type="SAM" id="MobiDB-lite"/>
    </source>
</evidence>
<reference evidence="8" key="2">
    <citation type="submission" date="2023-05" db="EMBL/GenBank/DDBJ databases">
        <authorList>
            <person name="Fouks B."/>
        </authorList>
    </citation>
    <scope>NUCLEOTIDE SEQUENCE</scope>
    <source>
        <strain evidence="8">Stay&amp;Tobe</strain>
        <tissue evidence="8">Testes</tissue>
    </source>
</reference>
<evidence type="ECO:0000313" key="9">
    <source>
        <dbReference type="Proteomes" id="UP001233999"/>
    </source>
</evidence>
<feature type="non-terminal residue" evidence="8">
    <location>
        <position position="1"/>
    </location>
</feature>
<feature type="compositionally biased region" description="Pro residues" evidence="6">
    <location>
        <begin position="252"/>
        <end position="267"/>
    </location>
</feature>
<comment type="subcellular location">
    <subcellularLocation>
        <location evidence="1">Nucleus</location>
    </subcellularLocation>
</comment>
<keyword evidence="9" id="KW-1185">Reference proteome</keyword>
<dbReference type="GO" id="GO:0008270">
    <property type="term" value="F:zinc ion binding"/>
    <property type="evidence" value="ECO:0007669"/>
    <property type="project" value="UniProtKB-KW"/>
</dbReference>
<feature type="region of interest" description="Disordered" evidence="6">
    <location>
        <begin position="235"/>
        <end position="301"/>
    </location>
</feature>
<evidence type="ECO:0000259" key="7">
    <source>
        <dbReference type="SMART" id="SM00581"/>
    </source>
</evidence>
<feature type="domain" description="PSP proline-rich" evidence="7">
    <location>
        <begin position="75"/>
        <end position="127"/>
    </location>
</feature>
<evidence type="ECO:0000256" key="3">
    <source>
        <dbReference type="ARBA" id="ARBA00022771"/>
    </source>
</evidence>
<evidence type="ECO:0000256" key="1">
    <source>
        <dbReference type="ARBA" id="ARBA00004123"/>
    </source>
</evidence>
<dbReference type="Pfam" id="PF04046">
    <property type="entry name" value="PSP"/>
    <property type="match status" value="1"/>
</dbReference>
<feature type="compositionally biased region" description="Polar residues" evidence="6">
    <location>
        <begin position="277"/>
        <end position="298"/>
    </location>
</feature>
<dbReference type="GO" id="GO:0003723">
    <property type="term" value="F:RNA binding"/>
    <property type="evidence" value="ECO:0007669"/>
    <property type="project" value="TreeGrafter"/>
</dbReference>
<dbReference type="EMBL" id="JASPKZ010002300">
    <property type="protein sequence ID" value="KAJ9595978.1"/>
    <property type="molecule type" value="Genomic_DNA"/>
</dbReference>
<dbReference type="AlphaFoldDB" id="A0AAD8EMS2"/>
<gene>
    <name evidence="8" type="ORF">L9F63_012799</name>
</gene>
<dbReference type="PANTHER" id="PTHR13316">
    <property type="entry name" value="ZINC FINGER, CCHC DOMAIN CONTAINING 8"/>
    <property type="match status" value="1"/>
</dbReference>
<protein>
    <recommendedName>
        <fullName evidence="7">PSP proline-rich domain-containing protein</fullName>
    </recommendedName>
</protein>
<keyword evidence="2" id="KW-0479">Metal-binding</keyword>
<dbReference type="GO" id="GO:0071013">
    <property type="term" value="C:catalytic step 2 spliceosome"/>
    <property type="evidence" value="ECO:0007669"/>
    <property type="project" value="TreeGrafter"/>
</dbReference>
<comment type="caution">
    <text evidence="8">The sequence shown here is derived from an EMBL/GenBank/DDBJ whole genome shotgun (WGS) entry which is preliminary data.</text>
</comment>
<accession>A0AAD8EMS2</accession>
<evidence type="ECO:0000256" key="5">
    <source>
        <dbReference type="ARBA" id="ARBA00023242"/>
    </source>
</evidence>
<dbReference type="Proteomes" id="UP001233999">
    <property type="component" value="Unassembled WGS sequence"/>
</dbReference>
<evidence type="ECO:0000256" key="2">
    <source>
        <dbReference type="ARBA" id="ARBA00022723"/>
    </source>
</evidence>
<evidence type="ECO:0000256" key="4">
    <source>
        <dbReference type="ARBA" id="ARBA00022833"/>
    </source>
</evidence>
<dbReference type="PANTHER" id="PTHR13316:SF0">
    <property type="entry name" value="ZINC FINGER CCHC DOMAIN-CONTAINING PROTEIN 8"/>
    <property type="match status" value="1"/>
</dbReference>
<dbReference type="InterPro" id="IPR006568">
    <property type="entry name" value="PSP_pro-rich"/>
</dbReference>
<keyword evidence="5" id="KW-0539">Nucleus</keyword>
<evidence type="ECO:0000313" key="8">
    <source>
        <dbReference type="EMBL" id="KAJ9595978.1"/>
    </source>
</evidence>
<feature type="non-terminal residue" evidence="8">
    <location>
        <position position="428"/>
    </location>
</feature>
<dbReference type="SMART" id="SM00581">
    <property type="entry name" value="PSP"/>
    <property type="match status" value="1"/>
</dbReference>